<evidence type="ECO:0000256" key="3">
    <source>
        <dbReference type="ARBA" id="ARBA00023163"/>
    </source>
</evidence>
<proteinExistence type="predicted"/>
<dbReference type="Proteomes" id="UP000823616">
    <property type="component" value="Unassembled WGS sequence"/>
</dbReference>
<dbReference type="SMART" id="SM00739">
    <property type="entry name" value="KOW"/>
    <property type="match status" value="1"/>
</dbReference>
<dbReference type="InterPro" id="IPR005824">
    <property type="entry name" value="KOW"/>
</dbReference>
<comment type="caution">
    <text evidence="5">The sequence shown here is derived from an EMBL/GenBank/DDBJ whole genome shotgun (WGS) entry which is preliminary data.</text>
</comment>
<dbReference type="InterPro" id="IPR006645">
    <property type="entry name" value="NGN-like_dom"/>
</dbReference>
<dbReference type="Pfam" id="PF02357">
    <property type="entry name" value="NusG"/>
    <property type="match status" value="1"/>
</dbReference>
<organism evidence="5 6">
    <name type="scientific">Candidatus Avitreponema avistercoris</name>
    <dbReference type="NCBI Taxonomy" id="2840705"/>
    <lineage>
        <taxon>Bacteria</taxon>
        <taxon>Pseudomonadati</taxon>
        <taxon>Spirochaetota</taxon>
        <taxon>Spirochaetia</taxon>
        <taxon>Spirochaetales</taxon>
        <taxon>Candidatus Avitreponema</taxon>
    </lineage>
</organism>
<dbReference type="InterPro" id="IPR036735">
    <property type="entry name" value="NGN_dom_sf"/>
</dbReference>
<keyword evidence="2" id="KW-0805">Transcription regulation</keyword>
<dbReference type="Gene3D" id="3.30.70.940">
    <property type="entry name" value="NusG, N-terminal domain"/>
    <property type="match status" value="1"/>
</dbReference>
<dbReference type="EMBL" id="JADIMS010000099">
    <property type="protein sequence ID" value="MBO8450542.1"/>
    <property type="molecule type" value="Genomic_DNA"/>
</dbReference>
<reference evidence="5" key="2">
    <citation type="journal article" date="2021" name="PeerJ">
        <title>Extensive microbial diversity within the chicken gut microbiome revealed by metagenomics and culture.</title>
        <authorList>
            <person name="Gilroy R."/>
            <person name="Ravi A."/>
            <person name="Getino M."/>
            <person name="Pursley I."/>
            <person name="Horton D.L."/>
            <person name="Alikhan N.F."/>
            <person name="Baker D."/>
            <person name="Gharbi K."/>
            <person name="Hall N."/>
            <person name="Watson M."/>
            <person name="Adriaenssens E.M."/>
            <person name="Foster-Nyarko E."/>
            <person name="Jarju S."/>
            <person name="Secka A."/>
            <person name="Antonio M."/>
            <person name="Oren A."/>
            <person name="Chaudhuri R.R."/>
            <person name="La Ragione R."/>
            <person name="Hildebrand F."/>
            <person name="Pallen M.J."/>
        </authorList>
    </citation>
    <scope>NUCLEOTIDE SEQUENCE</scope>
    <source>
        <strain evidence="5">B3-4054</strain>
    </source>
</reference>
<dbReference type="SUPFAM" id="SSF82679">
    <property type="entry name" value="N-utilization substance G protein NusG, N-terminal domain"/>
    <property type="match status" value="1"/>
</dbReference>
<sequence length="172" mass="19861">MNVYVIQVETGSESKFLRNFRQTDGTNVPQPPALFFPKRKMIVRKQKQYTEKIYPVFPGYVFLQSPEITPELIRVMRTVPGFGRFLPENKKPENLAGRDMELIRHFMSFGETADLSKVFFDEQDRIRVVAGPLKGLEGAIVKVDRRKKRAKIRLDFSGDSFTVDLGFEVITK</sequence>
<dbReference type="InterPro" id="IPR008991">
    <property type="entry name" value="Translation_prot_SH3-like_sf"/>
</dbReference>
<keyword evidence="3" id="KW-0804">Transcription</keyword>
<name>A0A9D9HHS1_9SPIR</name>
<evidence type="ECO:0000313" key="6">
    <source>
        <dbReference type="Proteomes" id="UP000823616"/>
    </source>
</evidence>
<reference evidence="5" key="1">
    <citation type="submission" date="2020-10" db="EMBL/GenBank/DDBJ databases">
        <authorList>
            <person name="Gilroy R."/>
        </authorList>
    </citation>
    <scope>NUCLEOTIDE SEQUENCE</scope>
    <source>
        <strain evidence="5">B3-4054</strain>
    </source>
</reference>
<dbReference type="SUPFAM" id="SSF50104">
    <property type="entry name" value="Translation proteins SH3-like domain"/>
    <property type="match status" value="1"/>
</dbReference>
<evidence type="ECO:0000256" key="2">
    <source>
        <dbReference type="ARBA" id="ARBA00023015"/>
    </source>
</evidence>
<dbReference type="GO" id="GO:0031564">
    <property type="term" value="P:transcription antitermination"/>
    <property type="evidence" value="ECO:0007669"/>
    <property type="project" value="UniProtKB-KW"/>
</dbReference>
<evidence type="ECO:0000313" key="5">
    <source>
        <dbReference type="EMBL" id="MBO8450542.1"/>
    </source>
</evidence>
<dbReference type="InterPro" id="IPR047663">
    <property type="entry name" value="Transcription_antiterm_LoaP"/>
</dbReference>
<dbReference type="PANTHER" id="PTHR30265:SF4">
    <property type="entry name" value="KOW MOTIF FAMILY PROTEIN, EXPRESSED"/>
    <property type="match status" value="1"/>
</dbReference>
<dbReference type="InterPro" id="IPR043425">
    <property type="entry name" value="NusG-like"/>
</dbReference>
<protein>
    <submittedName>
        <fullName evidence="5">Antiterminator LoaP</fullName>
    </submittedName>
</protein>
<accession>A0A9D9HHS1</accession>
<dbReference type="NCBIfam" id="NF033641">
    <property type="entry name" value="antiterm_LoaP"/>
    <property type="match status" value="1"/>
</dbReference>
<dbReference type="AlphaFoldDB" id="A0A9D9HHS1"/>
<dbReference type="Gene3D" id="2.30.30.30">
    <property type="match status" value="1"/>
</dbReference>
<dbReference type="Pfam" id="PF00467">
    <property type="entry name" value="KOW"/>
    <property type="match status" value="1"/>
</dbReference>
<keyword evidence="1" id="KW-0889">Transcription antitermination</keyword>
<gene>
    <name evidence="5" type="primary">loaP</name>
    <name evidence="5" type="ORF">IAA96_05485</name>
</gene>
<evidence type="ECO:0000256" key="1">
    <source>
        <dbReference type="ARBA" id="ARBA00022814"/>
    </source>
</evidence>
<feature type="domain" description="KOW" evidence="4">
    <location>
        <begin position="119"/>
        <end position="146"/>
    </location>
</feature>
<dbReference type="GO" id="GO:0006354">
    <property type="term" value="P:DNA-templated transcription elongation"/>
    <property type="evidence" value="ECO:0007669"/>
    <property type="project" value="InterPro"/>
</dbReference>
<evidence type="ECO:0000259" key="4">
    <source>
        <dbReference type="SMART" id="SM00739"/>
    </source>
</evidence>
<dbReference type="PANTHER" id="PTHR30265">
    <property type="entry name" value="RHO-INTERACTING TRANSCRIPTION TERMINATION FACTOR NUSG"/>
    <property type="match status" value="1"/>
</dbReference>
<dbReference type="InterPro" id="IPR014722">
    <property type="entry name" value="Rib_uL2_dom2"/>
</dbReference>